<evidence type="ECO:0000313" key="2">
    <source>
        <dbReference type="EMBL" id="MBO8441625.1"/>
    </source>
</evidence>
<feature type="transmembrane region" description="Helical" evidence="1">
    <location>
        <begin position="156"/>
        <end position="173"/>
    </location>
</feature>
<protein>
    <recommendedName>
        <fullName evidence="4">Membrane protein 6-pyruvoyl-tetrahydropterin synthase-related domain-containing protein</fullName>
    </recommendedName>
</protein>
<feature type="transmembrane region" description="Helical" evidence="1">
    <location>
        <begin position="531"/>
        <end position="548"/>
    </location>
</feature>
<feature type="transmembrane region" description="Helical" evidence="1">
    <location>
        <begin position="342"/>
        <end position="364"/>
    </location>
</feature>
<proteinExistence type="predicted"/>
<keyword evidence="1" id="KW-1133">Transmembrane helix</keyword>
<feature type="transmembrane region" description="Helical" evidence="1">
    <location>
        <begin position="310"/>
        <end position="330"/>
    </location>
</feature>
<dbReference type="EMBL" id="JADIMP010000066">
    <property type="protein sequence ID" value="MBO8441625.1"/>
    <property type="molecule type" value="Genomic_DNA"/>
</dbReference>
<dbReference type="Proteomes" id="UP000823614">
    <property type="component" value="Unassembled WGS sequence"/>
</dbReference>
<feature type="transmembrane region" description="Helical" evidence="1">
    <location>
        <begin position="73"/>
        <end position="93"/>
    </location>
</feature>
<feature type="transmembrane region" description="Helical" evidence="1">
    <location>
        <begin position="282"/>
        <end position="301"/>
    </location>
</feature>
<feature type="transmembrane region" description="Helical" evidence="1">
    <location>
        <begin position="100"/>
        <end position="119"/>
    </location>
</feature>
<feature type="transmembrane region" description="Helical" evidence="1">
    <location>
        <begin position="226"/>
        <end position="245"/>
    </location>
</feature>
<accession>A0A9D9E770</accession>
<evidence type="ECO:0000256" key="1">
    <source>
        <dbReference type="SAM" id="Phobius"/>
    </source>
</evidence>
<keyword evidence="1" id="KW-0812">Transmembrane</keyword>
<organism evidence="2 3">
    <name type="scientific">Candidatus Gallilactobacillus intestinavium</name>
    <dbReference type="NCBI Taxonomy" id="2840838"/>
    <lineage>
        <taxon>Bacteria</taxon>
        <taxon>Bacillati</taxon>
        <taxon>Bacillota</taxon>
        <taxon>Bacilli</taxon>
        <taxon>Lactobacillales</taxon>
        <taxon>Lactobacillaceae</taxon>
        <taxon>Lactobacillaceae incertae sedis</taxon>
        <taxon>Candidatus Gallilactobacillus</taxon>
    </lineage>
</organism>
<feature type="transmembrane region" description="Helical" evidence="1">
    <location>
        <begin position="7"/>
        <end position="29"/>
    </location>
</feature>
<sequence>MKNKNYLLKNLGIIISFAFFSCLFVYPFLKTGHFFLGDDIAYHFNRINELVYDIRHGNWYPYFYSHNFDKVNFPLGIFYPQITLIPFAVLVIVTGSYVKGIYFTYALIMFVALCLTFIVSKKVTKSNISSFFTAVIYGFSLYFSLNAYTRFDVGEFIAMAFLPLVLYGFYATLCGNYHDWPYLAFGLSFVMLTHVLSTFIDVLFMFIIFIGLIWQAKDKKRRIISFIKSVGIFLCSSAIFLIPFMEQEHFQKFNKPTPTILIGMPLDKIIISMLDNSMTKDGTYTVGLIGLIIIILGIIFYKRLSKLNRFSLITSVFLILCTSSVLPVFILNKTFINVIQFMFRILGISTFLLAIVGGQIASILINRNNRNARKKLLLITLMTIAIICPWYSSVHMYKETNPILLKKDYFQTDPPYATAWYLDQYMPAKSMHIFKDIKKHVALADNKKIKLSESKNIKSINNGIIFKSRKFNKIHKLSLPVPVYTNEKVKLNNRSINFNISKQHTIQLSNVNLTKNSQIKVYYRMSMFDKLGIILSLLTWIIGICWLIKHKLMN</sequence>
<evidence type="ECO:0000313" key="3">
    <source>
        <dbReference type="Proteomes" id="UP000823614"/>
    </source>
</evidence>
<feature type="transmembrane region" description="Helical" evidence="1">
    <location>
        <begin position="131"/>
        <end position="149"/>
    </location>
</feature>
<feature type="transmembrane region" description="Helical" evidence="1">
    <location>
        <begin position="376"/>
        <end position="392"/>
    </location>
</feature>
<dbReference type="AlphaFoldDB" id="A0A9D9E770"/>
<keyword evidence="1" id="KW-0472">Membrane</keyword>
<comment type="caution">
    <text evidence="2">The sequence shown here is derived from an EMBL/GenBank/DDBJ whole genome shotgun (WGS) entry which is preliminary data.</text>
</comment>
<dbReference type="PROSITE" id="PS51257">
    <property type="entry name" value="PROKAR_LIPOPROTEIN"/>
    <property type="match status" value="1"/>
</dbReference>
<gene>
    <name evidence="2" type="ORF">IAA89_04250</name>
</gene>
<reference evidence="2" key="1">
    <citation type="submission" date="2020-10" db="EMBL/GenBank/DDBJ databases">
        <authorList>
            <person name="Gilroy R."/>
        </authorList>
    </citation>
    <scope>NUCLEOTIDE SEQUENCE</scope>
    <source>
        <strain evidence="2">C6-149</strain>
    </source>
</reference>
<evidence type="ECO:0008006" key="4">
    <source>
        <dbReference type="Google" id="ProtNLM"/>
    </source>
</evidence>
<feature type="transmembrane region" description="Helical" evidence="1">
    <location>
        <begin position="185"/>
        <end position="214"/>
    </location>
</feature>
<name>A0A9D9E770_9LACO</name>
<reference evidence="2" key="2">
    <citation type="journal article" date="2021" name="PeerJ">
        <title>Extensive microbial diversity within the chicken gut microbiome revealed by metagenomics and culture.</title>
        <authorList>
            <person name="Gilroy R."/>
            <person name="Ravi A."/>
            <person name="Getino M."/>
            <person name="Pursley I."/>
            <person name="Horton D.L."/>
            <person name="Alikhan N.F."/>
            <person name="Baker D."/>
            <person name="Gharbi K."/>
            <person name="Hall N."/>
            <person name="Watson M."/>
            <person name="Adriaenssens E.M."/>
            <person name="Foster-Nyarko E."/>
            <person name="Jarju S."/>
            <person name="Secka A."/>
            <person name="Antonio M."/>
            <person name="Oren A."/>
            <person name="Chaudhuri R.R."/>
            <person name="La Ragione R."/>
            <person name="Hildebrand F."/>
            <person name="Pallen M.J."/>
        </authorList>
    </citation>
    <scope>NUCLEOTIDE SEQUENCE</scope>
    <source>
        <strain evidence="2">C6-149</strain>
    </source>
</reference>